<dbReference type="AlphaFoldDB" id="A0A2Z6N1V0"/>
<dbReference type="EMBL" id="DF973733">
    <property type="protein sequence ID" value="GAU38824.1"/>
    <property type="molecule type" value="Genomic_DNA"/>
</dbReference>
<reference evidence="2" key="1">
    <citation type="journal article" date="2017" name="Front. Plant Sci.">
        <title>Climate Clever Clovers: New Paradigm to Reduce the Environmental Footprint of Ruminants by Breeding Low Methanogenic Forages Utilizing Haplotype Variation.</title>
        <authorList>
            <person name="Kaur P."/>
            <person name="Appels R."/>
            <person name="Bayer P.E."/>
            <person name="Keeble-Gagnere G."/>
            <person name="Wang J."/>
            <person name="Hirakawa H."/>
            <person name="Shirasawa K."/>
            <person name="Vercoe P."/>
            <person name="Stefanova K."/>
            <person name="Durmic Z."/>
            <person name="Nichols P."/>
            <person name="Revell C."/>
            <person name="Isobe S.N."/>
            <person name="Edwards D."/>
            <person name="Erskine W."/>
        </authorList>
    </citation>
    <scope>NUCLEOTIDE SEQUENCE [LARGE SCALE GENOMIC DNA]</scope>
    <source>
        <strain evidence="2">cv. Daliak</strain>
    </source>
</reference>
<evidence type="ECO:0000313" key="1">
    <source>
        <dbReference type="EMBL" id="GAU38824.1"/>
    </source>
</evidence>
<evidence type="ECO:0000313" key="2">
    <source>
        <dbReference type="Proteomes" id="UP000242715"/>
    </source>
</evidence>
<protein>
    <submittedName>
        <fullName evidence="1">Uncharacterized protein</fullName>
    </submittedName>
</protein>
<gene>
    <name evidence="1" type="ORF">TSUD_356750</name>
</gene>
<sequence>MNQAVKLVHCLAFVFQDILDKGMTLNKHLSQKICEVVDVWLPLLKQEKGLQSLLDGAVVNHGQVNMIKLWNQIIFNMDMHVHD</sequence>
<proteinExistence type="predicted"/>
<dbReference type="Proteomes" id="UP000242715">
    <property type="component" value="Unassembled WGS sequence"/>
</dbReference>
<name>A0A2Z6N1V0_TRISU</name>
<keyword evidence="2" id="KW-1185">Reference proteome</keyword>
<organism evidence="1 2">
    <name type="scientific">Trifolium subterraneum</name>
    <name type="common">Subterranean clover</name>
    <dbReference type="NCBI Taxonomy" id="3900"/>
    <lineage>
        <taxon>Eukaryota</taxon>
        <taxon>Viridiplantae</taxon>
        <taxon>Streptophyta</taxon>
        <taxon>Embryophyta</taxon>
        <taxon>Tracheophyta</taxon>
        <taxon>Spermatophyta</taxon>
        <taxon>Magnoliopsida</taxon>
        <taxon>eudicotyledons</taxon>
        <taxon>Gunneridae</taxon>
        <taxon>Pentapetalae</taxon>
        <taxon>rosids</taxon>
        <taxon>fabids</taxon>
        <taxon>Fabales</taxon>
        <taxon>Fabaceae</taxon>
        <taxon>Papilionoideae</taxon>
        <taxon>50 kb inversion clade</taxon>
        <taxon>NPAAA clade</taxon>
        <taxon>Hologalegina</taxon>
        <taxon>IRL clade</taxon>
        <taxon>Trifolieae</taxon>
        <taxon>Trifolium</taxon>
    </lineage>
</organism>
<accession>A0A2Z6N1V0</accession>